<dbReference type="AlphaFoldDB" id="A0A2P7TZA4"/>
<dbReference type="OrthoDB" id="3398487at2"/>
<evidence type="ECO:0000313" key="10">
    <source>
        <dbReference type="EMBL" id="PSJ80037.1"/>
    </source>
</evidence>
<dbReference type="RefSeq" id="WP_106742031.1">
    <property type="nucleotide sequence ID" value="NZ_PXYY01000053.1"/>
</dbReference>
<dbReference type="EC" id="2.6.1.62" evidence="9"/>
<dbReference type="NCBIfam" id="NF004624">
    <property type="entry name" value="PRK05964.1"/>
    <property type="match status" value="1"/>
</dbReference>
<comment type="subcellular location">
    <subcellularLocation>
        <location evidence="9">Cytoplasm</location>
    </subcellularLocation>
</comment>
<dbReference type="InterPro" id="IPR005814">
    <property type="entry name" value="Aminotrans_3"/>
</dbReference>
<evidence type="ECO:0000256" key="8">
    <source>
        <dbReference type="ARBA" id="ARBA00048449"/>
    </source>
</evidence>
<feature type="binding site" evidence="9">
    <location>
        <position position="393"/>
    </location>
    <ligand>
        <name>substrate</name>
    </ligand>
</feature>
<dbReference type="InterPro" id="IPR015422">
    <property type="entry name" value="PyrdxlP-dep_Trfase_small"/>
</dbReference>
<feature type="binding site" evidence="9">
    <location>
        <position position="309"/>
    </location>
    <ligand>
        <name>substrate</name>
    </ligand>
</feature>
<keyword evidence="5 9" id="KW-0949">S-adenosyl-L-methionine</keyword>
<feature type="binding site" evidence="9">
    <location>
        <position position="146"/>
    </location>
    <ligand>
        <name>substrate</name>
    </ligand>
</feature>
<dbReference type="GO" id="GO:0030170">
    <property type="term" value="F:pyridoxal phosphate binding"/>
    <property type="evidence" value="ECO:0007669"/>
    <property type="project" value="UniProtKB-UniRule"/>
</dbReference>
<dbReference type="CDD" id="cd00610">
    <property type="entry name" value="OAT_like"/>
    <property type="match status" value="1"/>
</dbReference>
<comment type="pathway">
    <text evidence="2 9">Cofactor biosynthesis; biotin biosynthesis; 7,8-diaminononanoate from 8-amino-7-oxononanoate (SAM route): step 1/1.</text>
</comment>
<feature type="binding site" evidence="9">
    <location>
        <begin position="310"/>
        <end position="311"/>
    </location>
    <ligand>
        <name>pyridoxal 5'-phosphate</name>
        <dbReference type="ChEBI" id="CHEBI:597326"/>
    </ligand>
</feature>
<comment type="subunit">
    <text evidence="9">Homodimer.</text>
</comment>
<dbReference type="NCBIfam" id="NF005940">
    <property type="entry name" value="PRK07986.1"/>
    <property type="match status" value="1"/>
</dbReference>
<dbReference type="FunFam" id="3.40.640.10:FF:000041">
    <property type="entry name" value="Adenosylmethionine-8-amino-7-oxononanoate aminotransferase"/>
    <property type="match status" value="1"/>
</dbReference>
<dbReference type="Gene3D" id="3.90.1150.10">
    <property type="entry name" value="Aspartate Aminotransferase, domain 1"/>
    <property type="match status" value="1"/>
</dbReference>
<dbReference type="Gene3D" id="3.40.640.10">
    <property type="entry name" value="Type I PLP-dependent aspartate aminotransferase-like (Major domain)"/>
    <property type="match status" value="1"/>
</dbReference>
<dbReference type="SUPFAM" id="SSF53383">
    <property type="entry name" value="PLP-dependent transferases"/>
    <property type="match status" value="1"/>
</dbReference>
<protein>
    <recommendedName>
        <fullName evidence="9">Adenosylmethionine-8-amino-7-oxononanoate aminotransferase</fullName>
        <ecNumber evidence="9">2.6.1.62</ecNumber>
    </recommendedName>
    <alternativeName>
        <fullName evidence="9">7,8-diamino-pelargonic acid aminotransferase</fullName>
        <shortName evidence="9">DAPA AT</shortName>
        <shortName evidence="9">DAPA aminotransferase</shortName>
    </alternativeName>
    <alternativeName>
        <fullName evidence="9">7,8-diaminononanoate synthase</fullName>
        <shortName evidence="9">DANS</shortName>
    </alternativeName>
    <alternativeName>
        <fullName evidence="9">Diaminopelargonic acid synthase</fullName>
    </alternativeName>
</protein>
<dbReference type="NCBIfam" id="TIGR00508">
    <property type="entry name" value="bioA"/>
    <property type="match status" value="1"/>
</dbReference>
<dbReference type="GO" id="GO:0005737">
    <property type="term" value="C:cytoplasm"/>
    <property type="evidence" value="ECO:0007669"/>
    <property type="project" value="UniProtKB-SubCell"/>
</dbReference>
<keyword evidence="7 9" id="KW-0663">Pyridoxal phosphate</keyword>
<evidence type="ECO:0000256" key="4">
    <source>
        <dbReference type="ARBA" id="ARBA00022679"/>
    </source>
</evidence>
<comment type="catalytic activity">
    <reaction evidence="8 9">
        <text>(8S)-8-amino-7-oxononanoate + S-adenosyl-L-methionine = S-adenosyl-4-methylsulfanyl-2-oxobutanoate + (7R,8S)-7,8-diammoniononanoate</text>
        <dbReference type="Rhea" id="RHEA:16861"/>
        <dbReference type="ChEBI" id="CHEBI:16490"/>
        <dbReference type="ChEBI" id="CHEBI:59789"/>
        <dbReference type="ChEBI" id="CHEBI:149468"/>
        <dbReference type="ChEBI" id="CHEBI:149469"/>
        <dbReference type="EC" id="2.6.1.62"/>
    </reaction>
</comment>
<name>A0A2P7TZA4_9NEIS</name>
<feature type="binding site" evidence="9">
    <location>
        <position position="247"/>
    </location>
    <ligand>
        <name>pyridoxal 5'-phosphate</name>
        <dbReference type="ChEBI" id="CHEBI:597326"/>
    </ligand>
</feature>
<dbReference type="GO" id="GO:0004015">
    <property type="term" value="F:adenosylmethionine-8-amino-7-oxononanoate transaminase activity"/>
    <property type="evidence" value="ECO:0007669"/>
    <property type="project" value="UniProtKB-UniRule"/>
</dbReference>
<dbReference type="PROSITE" id="PS00600">
    <property type="entry name" value="AA_TRANSFER_CLASS_3"/>
    <property type="match status" value="1"/>
</dbReference>
<reference evidence="10 11" key="1">
    <citation type="submission" date="2018-03" db="EMBL/GenBank/DDBJ databases">
        <title>Neisseria weixii sp. nov., isolated from the intestinal contents of Tibetan Plateau pika (Ochotona curzoniae) in Yushu, Qinghai Province, China.</title>
        <authorList>
            <person name="Gui Z."/>
        </authorList>
    </citation>
    <scope>NUCLEOTIDE SEQUENCE [LARGE SCALE GENOMIC DNA]</scope>
    <source>
        <strain evidence="10 11">ATCC 51483</strain>
    </source>
</reference>
<feature type="binding site" evidence="9">
    <location>
        <position position="53"/>
    </location>
    <ligand>
        <name>substrate</name>
    </ligand>
</feature>
<evidence type="ECO:0000256" key="9">
    <source>
        <dbReference type="HAMAP-Rule" id="MF_00834"/>
    </source>
</evidence>
<dbReference type="InterPro" id="IPR049704">
    <property type="entry name" value="Aminotrans_3_PPA_site"/>
</dbReference>
<evidence type="ECO:0000256" key="5">
    <source>
        <dbReference type="ARBA" id="ARBA00022691"/>
    </source>
</evidence>
<dbReference type="HAMAP" id="MF_00834">
    <property type="entry name" value="BioA"/>
    <property type="match status" value="1"/>
</dbReference>
<sequence length="431" mass="46774">MQSDCLLHIDKHHIWHPYTSMTAPLPVYPVARADGVMITLSDGRRLIDGMSSWWAALHGYNQPRLNAAAAVQLEKMSHIMFGGLTHEPAVRLTELLLKVLPPSLDKVFYADSGSVAVEVAMKMALQYQQAAGRPERNRFAAIRAGYHGDTWHAMSVCDPVTGMHGLFGSSLPVQYFLPQPPVKFGGPWRDEAVDPLHRLLETHGREIAALILEPVVQGAGGMYFYSPVYLQKARELCSAHGVLLVFDEIATGFGRTGKLFAMEHAGTVPDIVCLGKALTGGYLTLSATVTTEKVADTISSGAAGCFMHGPTFMANPLACAVAAESVAMLLESPWQERIARIEAQLQQDLALAAEWDAVEEVRVLGAIGVIEMKAPVNTASLQARLVAHGVWVRPFGKLVYLMPPFIITPEELAQLTGGLLAALAEEYNETL</sequence>
<dbReference type="InterPro" id="IPR015421">
    <property type="entry name" value="PyrdxlP-dep_Trfase_major"/>
</dbReference>
<dbReference type="UniPathway" id="UPA00078">
    <property type="reaction ID" value="UER00160"/>
</dbReference>
<feature type="site" description="Participates in the substrate recognition with KAPA and in a stacking interaction with the adenine ring of SAM" evidence="9">
    <location>
        <position position="18"/>
    </location>
</feature>
<keyword evidence="11" id="KW-1185">Reference proteome</keyword>
<dbReference type="Proteomes" id="UP000241868">
    <property type="component" value="Unassembled WGS sequence"/>
</dbReference>
<gene>
    <name evidence="9" type="primary">bioA</name>
    <name evidence="10" type="ORF">C7N83_08570</name>
</gene>
<evidence type="ECO:0000256" key="6">
    <source>
        <dbReference type="ARBA" id="ARBA00022756"/>
    </source>
</evidence>
<feature type="binding site" evidence="9">
    <location>
        <position position="276"/>
    </location>
    <ligand>
        <name>substrate</name>
    </ligand>
</feature>
<organism evidence="10 11">
    <name type="scientific">Neisseria iguanae</name>
    <dbReference type="NCBI Taxonomy" id="90242"/>
    <lineage>
        <taxon>Bacteria</taxon>
        <taxon>Pseudomonadati</taxon>
        <taxon>Pseudomonadota</taxon>
        <taxon>Betaproteobacteria</taxon>
        <taxon>Neisseriales</taxon>
        <taxon>Neisseriaceae</taxon>
        <taxon>Neisseria</taxon>
    </lineage>
</organism>
<dbReference type="Pfam" id="PF00202">
    <property type="entry name" value="Aminotran_3"/>
    <property type="match status" value="1"/>
</dbReference>
<dbReference type="InterPro" id="IPR005815">
    <property type="entry name" value="BioA"/>
</dbReference>
<evidence type="ECO:0000256" key="2">
    <source>
        <dbReference type="ARBA" id="ARBA00005063"/>
    </source>
</evidence>
<dbReference type="InterPro" id="IPR015424">
    <property type="entry name" value="PyrdxlP-dep_Trfase"/>
</dbReference>
<comment type="cofactor">
    <cofactor evidence="1 9">
        <name>pyridoxal 5'-phosphate</name>
        <dbReference type="ChEBI" id="CHEBI:597326"/>
    </cofactor>
</comment>
<evidence type="ECO:0000256" key="7">
    <source>
        <dbReference type="ARBA" id="ARBA00022898"/>
    </source>
</evidence>
<dbReference type="GO" id="GO:0009102">
    <property type="term" value="P:biotin biosynthetic process"/>
    <property type="evidence" value="ECO:0007669"/>
    <property type="project" value="UniProtKB-UniRule"/>
</dbReference>
<keyword evidence="3 9" id="KW-0032">Aminotransferase</keyword>
<feature type="binding site" evidence="9">
    <location>
        <begin position="113"/>
        <end position="114"/>
    </location>
    <ligand>
        <name>pyridoxal 5'-phosphate</name>
        <dbReference type="ChEBI" id="CHEBI:597326"/>
    </ligand>
</feature>
<keyword evidence="9" id="KW-0963">Cytoplasm</keyword>
<evidence type="ECO:0000256" key="3">
    <source>
        <dbReference type="ARBA" id="ARBA00022576"/>
    </source>
</evidence>
<keyword evidence="6 9" id="KW-0093">Biotin biosynthesis</keyword>
<evidence type="ECO:0000256" key="1">
    <source>
        <dbReference type="ARBA" id="ARBA00001933"/>
    </source>
</evidence>
<dbReference type="PANTHER" id="PTHR42684">
    <property type="entry name" value="ADENOSYLMETHIONINE-8-AMINO-7-OXONONANOATE AMINOTRANSFERASE"/>
    <property type="match status" value="1"/>
</dbReference>
<accession>A0A2P7TZA4</accession>
<keyword evidence="4 9" id="KW-0808">Transferase</keyword>
<feature type="modified residue" description="N6-(pyridoxal phosphate)lysine" evidence="9">
    <location>
        <position position="276"/>
    </location>
</feature>
<evidence type="ECO:0000313" key="11">
    <source>
        <dbReference type="Proteomes" id="UP000241868"/>
    </source>
</evidence>
<comment type="caution">
    <text evidence="10">The sequence shown here is derived from an EMBL/GenBank/DDBJ whole genome shotgun (WGS) entry which is preliminary data.</text>
</comment>
<dbReference type="PANTHER" id="PTHR42684:SF17">
    <property type="entry name" value="ADENOSYLMETHIONINE-8-AMINO-7-OXONONANOATE AMINOTRANSFERASE"/>
    <property type="match status" value="1"/>
</dbReference>
<proteinExistence type="inferred from homology"/>
<comment type="function">
    <text evidence="9">Catalyzes the transfer of the alpha-amino group from S-adenosyl-L-methionine (SAM) to 7-keto-8-aminopelargonic acid (KAPA) to form 7,8-diaminopelargonic acid (DAPA). It is the only aminotransferase known to utilize SAM as an amino donor.</text>
</comment>
<dbReference type="EMBL" id="PXYY01000053">
    <property type="protein sequence ID" value="PSJ80037.1"/>
    <property type="molecule type" value="Genomic_DNA"/>
</dbReference>
<comment type="similarity">
    <text evidence="9">Belongs to the class-III pyridoxal-phosphate-dependent aminotransferase family. BioA subfamily.</text>
</comment>